<keyword evidence="4" id="KW-1185">Reference proteome</keyword>
<dbReference type="RefSeq" id="WP_014131810.1">
    <property type="nucleotide sequence ID" value="NC_016078.1"/>
</dbReference>
<evidence type="ECO:0000259" key="2">
    <source>
        <dbReference type="Pfam" id="PF00565"/>
    </source>
</evidence>
<reference evidence="3 4" key="1">
    <citation type="journal article" date="2012" name="J. Bacteriol.">
        <title>Complete genome sequence of Pelagibacterium halotolerans B2T.</title>
        <authorList>
            <person name="Huo Y.Y."/>
            <person name="Cheng H."/>
            <person name="Han X.F."/>
            <person name="Jiang X.W."/>
            <person name="Sun C."/>
            <person name="Zhang X.Q."/>
            <person name="Zhu X.F."/>
            <person name="Liu Y.F."/>
            <person name="Li P.F."/>
            <person name="Ni P.X."/>
            <person name="Wu M."/>
        </authorList>
    </citation>
    <scope>NUCLEOTIDE SEQUENCE [LARGE SCALE GENOMIC DNA]</scope>
    <source>
        <strain evidence="4">DSM 22347 / JCM 15775 / CGMCC 1.7692 / B2</strain>
    </source>
</reference>
<dbReference type="Pfam" id="PF00565">
    <property type="entry name" value="SNase"/>
    <property type="match status" value="1"/>
</dbReference>
<gene>
    <name evidence="3" type="ordered locus">KKY_2653</name>
</gene>
<dbReference type="AlphaFoldDB" id="G4RBI5"/>
<dbReference type="HOGENOM" id="CLU_046484_13_4_5"/>
<keyword evidence="1" id="KW-0732">Signal</keyword>
<evidence type="ECO:0000313" key="3">
    <source>
        <dbReference type="EMBL" id="AEQ52661.1"/>
    </source>
</evidence>
<feature type="domain" description="TNase-like" evidence="2">
    <location>
        <begin position="60"/>
        <end position="144"/>
    </location>
</feature>
<dbReference type="Gene3D" id="2.40.50.90">
    <property type="match status" value="1"/>
</dbReference>
<dbReference type="InterPro" id="IPR016071">
    <property type="entry name" value="Staphylococal_nuclease_OB-fold"/>
</dbReference>
<dbReference type="SUPFAM" id="SSF50199">
    <property type="entry name" value="Staphylococcal nuclease"/>
    <property type="match status" value="1"/>
</dbReference>
<evidence type="ECO:0000313" key="4">
    <source>
        <dbReference type="Proteomes" id="UP000008850"/>
    </source>
</evidence>
<evidence type="ECO:0000256" key="1">
    <source>
        <dbReference type="SAM" id="SignalP"/>
    </source>
</evidence>
<proteinExistence type="predicted"/>
<dbReference type="Proteomes" id="UP000008850">
    <property type="component" value="Chromosome"/>
</dbReference>
<dbReference type="STRING" id="1082931.KKY_2653"/>
<dbReference type="KEGG" id="phl:KKY_2653"/>
<name>G4RBI5_PELHB</name>
<organism evidence="3 4">
    <name type="scientific">Pelagibacterium halotolerans (strain DSM 22347 / JCM 15775 / CGMCC 1.7692 / B2)</name>
    <dbReference type="NCBI Taxonomy" id="1082931"/>
    <lineage>
        <taxon>Bacteria</taxon>
        <taxon>Pseudomonadati</taxon>
        <taxon>Pseudomonadota</taxon>
        <taxon>Alphaproteobacteria</taxon>
        <taxon>Hyphomicrobiales</taxon>
        <taxon>Devosiaceae</taxon>
        <taxon>Pelagibacterium</taxon>
    </lineage>
</organism>
<feature type="signal peptide" evidence="1">
    <location>
        <begin position="1"/>
        <end position="26"/>
    </location>
</feature>
<accession>G4RBI5</accession>
<dbReference type="InterPro" id="IPR035437">
    <property type="entry name" value="SNase_OB-fold_sf"/>
</dbReference>
<dbReference type="eggNOG" id="COG1525">
    <property type="taxonomic scope" value="Bacteria"/>
</dbReference>
<protein>
    <submittedName>
        <fullName evidence="3">Nuclease (SNase-like)</fullName>
    </submittedName>
</protein>
<dbReference type="EMBL" id="CP003075">
    <property type="protein sequence ID" value="AEQ52661.1"/>
    <property type="molecule type" value="Genomic_DNA"/>
</dbReference>
<sequence>MSIAFSLLMRGALIVVLALISGAAFADYPQLDICGPSQPNTPDKTCIVDGDTLWLFGENIRLESYDTPEPNRGNSKCPNGGTELEVELASEATSRFQDLLNGNAWTIERGGFDNTRSQRQLANFVIDGVDVGQILVDEGLARWYPEGPFFLV</sequence>
<feature type="chain" id="PRO_5003467564" evidence="1">
    <location>
        <begin position="27"/>
        <end position="152"/>
    </location>
</feature>